<gene>
    <name evidence="1" type="ORF">MILVUS5_LOCUS13760</name>
</gene>
<accession>A0ACB0JMF3</accession>
<keyword evidence="2" id="KW-1185">Reference proteome</keyword>
<dbReference type="EMBL" id="CASHSV030000044">
    <property type="protein sequence ID" value="CAJ2644799.1"/>
    <property type="molecule type" value="Genomic_DNA"/>
</dbReference>
<comment type="caution">
    <text evidence="1">The sequence shown here is derived from an EMBL/GenBank/DDBJ whole genome shotgun (WGS) entry which is preliminary data.</text>
</comment>
<dbReference type="Proteomes" id="UP001177021">
    <property type="component" value="Unassembled WGS sequence"/>
</dbReference>
<evidence type="ECO:0000313" key="1">
    <source>
        <dbReference type="EMBL" id="CAJ2644799.1"/>
    </source>
</evidence>
<name>A0ACB0JMF3_TRIPR</name>
<proteinExistence type="predicted"/>
<protein>
    <submittedName>
        <fullName evidence="1">Uncharacterized protein</fullName>
    </submittedName>
</protein>
<reference evidence="1" key="1">
    <citation type="submission" date="2023-10" db="EMBL/GenBank/DDBJ databases">
        <authorList>
            <person name="Rodriguez Cubillos JULIANA M."/>
            <person name="De Vega J."/>
        </authorList>
    </citation>
    <scope>NUCLEOTIDE SEQUENCE</scope>
</reference>
<sequence>MLKKYEHQKFVTAAKIFDVRDYFANKKNKAQDEITRVRKQIAMYKYPPWSPFFKVMGEEQIKVFIGIVDAKIKACNQRINMLKNMQQSENISPRIMDDQEKIDVVHNVPQMPQNFFAPVKAINEMVDLTNHVRLPPVLATNKHEEWINQLFSSYPYLNSIMAGSSSSSTTKIPPFMFRHLQIVGNEMEFPESQLTLLPEKMIDFESLKENGYDVKPYFSAQGWNKYFDMLNGPIYPDLLKKFWMKARVFTKVEAKQEELAAIERDPSLKGKTRKEMGLLEFTGTQIRSNICGINLTFSPIHFNALLGLDNSGLVLDDFEKDTRFRDELLHRMCIDMKLKGKVKGLTDECRVLFKIILSSISPRVGGTDTISWPHRHLIYFLLTERKVNLGKYFFERICEAIFSSKSQRKTTIVYPRLLSDLLFQGHIVQNLKKFYPELMAQKLSPEVLNASFLTKMHLIDTKLVQPKQEFRVSLEDRLYVDGYPVISEMDAEHIIQDYLKVLKDEGYTVDRSMVPKAPINMYKPKRKPKRKADSQDEQVKLDLLAQKKVKVEQSMAEQRTKRKHEDVANKAAEASSKKPIIIEEDSSSSETQSDSETESDEETLSTRMHQKQVPDPKGKSTKYIFNEAEIGIGFTKPLRTILPNISTSDNPLSELEKHLSPDPLNNQPFTHETHKSSSPSKPKSPLPQPQPQKQSPDIPPSEPQPDIPTAEQPSEPTPKHKSPEPSPEHIYPESTSDISSSESTPEPNPNPRIHTCAPNPSEAEVVIIDKPTNDPTKLSTFPNISPSSSDPFGNLSNQLYDDLLRLSHIQDKFLVCPSDVDMEVSLIKAIICKALDAMGDEIKTVIGQRDLDMVHLLKDSLARASLKRLTEFNHVEHERAKLAAIAATARHMSVFKECWVDSKLFKSLEDQRIENERLAEAAARLAEEIPEMNQEDDQDADILMIDYPEDGEPSSDKGKAPLVEEQAPLVVDQLQIFQEALREQQEGLERQRTAHLNLESKVDGLVSNVGSLNDKFDQLLAFLKKPSDSLHFLSVLIFIF</sequence>
<evidence type="ECO:0000313" key="2">
    <source>
        <dbReference type="Proteomes" id="UP001177021"/>
    </source>
</evidence>
<organism evidence="1 2">
    <name type="scientific">Trifolium pratense</name>
    <name type="common">Red clover</name>
    <dbReference type="NCBI Taxonomy" id="57577"/>
    <lineage>
        <taxon>Eukaryota</taxon>
        <taxon>Viridiplantae</taxon>
        <taxon>Streptophyta</taxon>
        <taxon>Embryophyta</taxon>
        <taxon>Tracheophyta</taxon>
        <taxon>Spermatophyta</taxon>
        <taxon>Magnoliopsida</taxon>
        <taxon>eudicotyledons</taxon>
        <taxon>Gunneridae</taxon>
        <taxon>Pentapetalae</taxon>
        <taxon>rosids</taxon>
        <taxon>fabids</taxon>
        <taxon>Fabales</taxon>
        <taxon>Fabaceae</taxon>
        <taxon>Papilionoideae</taxon>
        <taxon>50 kb inversion clade</taxon>
        <taxon>NPAAA clade</taxon>
        <taxon>Hologalegina</taxon>
        <taxon>IRL clade</taxon>
        <taxon>Trifolieae</taxon>
        <taxon>Trifolium</taxon>
    </lineage>
</organism>